<keyword evidence="2" id="KW-0315">Glutamine amidotransferase</keyword>
<dbReference type="SUPFAM" id="SSF53271">
    <property type="entry name" value="PRTase-like"/>
    <property type="match status" value="1"/>
</dbReference>
<evidence type="ECO:0000313" key="4">
    <source>
        <dbReference type="EMBL" id="KAH0520210.1"/>
    </source>
</evidence>
<dbReference type="Gene3D" id="3.40.50.2020">
    <property type="match status" value="1"/>
</dbReference>
<comment type="caution">
    <text evidence="4">The sequence shown here is derived from an EMBL/GenBank/DDBJ whole genome shotgun (WGS) entry which is preliminary data.</text>
</comment>
<keyword evidence="1" id="KW-0808">Transferase</keyword>
<dbReference type="Gene3D" id="3.60.20.10">
    <property type="entry name" value="Glutamine Phosphoribosylpyrophosphate, subunit 1, domain 1"/>
    <property type="match status" value="2"/>
</dbReference>
<dbReference type="InterPro" id="IPR029057">
    <property type="entry name" value="PRTase-like"/>
</dbReference>
<dbReference type="PANTHER" id="PTHR11907">
    <property type="entry name" value="AMIDOPHOSPHORIBOSYLTRANSFERASE"/>
    <property type="match status" value="1"/>
</dbReference>
<evidence type="ECO:0000259" key="3">
    <source>
        <dbReference type="PROSITE" id="PS51278"/>
    </source>
</evidence>
<protein>
    <submittedName>
        <fullName evidence="4">Amidophosphoribosyltransferase</fullName>
    </submittedName>
</protein>
<dbReference type="InterPro" id="IPR029055">
    <property type="entry name" value="Ntn_hydrolases_N"/>
</dbReference>
<sequence length="301" mass="33523">MDMEESGMSEECGVFGCIASGEWPTQLDVPHVITVGLQGLQHRGQESAGIVTSDGSSVPTFKVHKGMGFVNHVFTEDNLKKLYVSNLGIGHTRYATTGKCELESCQPFVVETLHGKIAVAHNGELVNAARLRKKLLRHGIGLSTSSDSEMITQLLAYTPPQERDDTPDWVAREEIFRECRMGGVFRVGQLSLYWRKVHIRVASPPIKYPCFMGINIPTKEELIANKPEFDHLAEYLGANSVKYLSVEGLVSSVQQDIKFEKQKVKRHDITIQENGNGLECFEKTGHCTACLTGQYPVELEW</sequence>
<feature type="domain" description="Glutamine amidotransferase type-2" evidence="3">
    <location>
        <begin position="12"/>
        <end position="301"/>
    </location>
</feature>
<dbReference type="GO" id="GO:0016740">
    <property type="term" value="F:transferase activity"/>
    <property type="evidence" value="ECO:0007669"/>
    <property type="project" value="UniProtKB-KW"/>
</dbReference>
<dbReference type="Proteomes" id="UP000710432">
    <property type="component" value="Unassembled WGS sequence"/>
</dbReference>
<dbReference type="EMBL" id="JAATJU010001100">
    <property type="protein sequence ID" value="KAH0520210.1"/>
    <property type="molecule type" value="Genomic_DNA"/>
</dbReference>
<dbReference type="SUPFAM" id="SSF56235">
    <property type="entry name" value="N-terminal nucleophile aminohydrolases (Ntn hydrolases)"/>
    <property type="match status" value="1"/>
</dbReference>
<evidence type="ECO:0000313" key="5">
    <source>
        <dbReference type="Proteomes" id="UP000710432"/>
    </source>
</evidence>
<accession>A0A8J6KZ99</accession>
<dbReference type="AlphaFoldDB" id="A0A8J6KZ99"/>
<dbReference type="Pfam" id="PF13522">
    <property type="entry name" value="GATase_6"/>
    <property type="match status" value="1"/>
</dbReference>
<evidence type="ECO:0000256" key="1">
    <source>
        <dbReference type="ARBA" id="ARBA00022679"/>
    </source>
</evidence>
<organism evidence="4 5">
    <name type="scientific">Microtus ochrogaster</name>
    <name type="common">Prairie vole</name>
    <dbReference type="NCBI Taxonomy" id="79684"/>
    <lineage>
        <taxon>Eukaryota</taxon>
        <taxon>Metazoa</taxon>
        <taxon>Chordata</taxon>
        <taxon>Craniata</taxon>
        <taxon>Vertebrata</taxon>
        <taxon>Euteleostomi</taxon>
        <taxon>Mammalia</taxon>
        <taxon>Eutheria</taxon>
        <taxon>Euarchontoglires</taxon>
        <taxon>Glires</taxon>
        <taxon>Rodentia</taxon>
        <taxon>Myomorpha</taxon>
        <taxon>Muroidea</taxon>
        <taxon>Cricetidae</taxon>
        <taxon>Arvicolinae</taxon>
        <taxon>Microtus</taxon>
    </lineage>
</organism>
<dbReference type="InterPro" id="IPR017932">
    <property type="entry name" value="GATase_2_dom"/>
</dbReference>
<gene>
    <name evidence="4" type="ORF">LTLLF_207380</name>
</gene>
<dbReference type="PROSITE" id="PS51278">
    <property type="entry name" value="GATASE_TYPE_2"/>
    <property type="match status" value="1"/>
</dbReference>
<proteinExistence type="predicted"/>
<evidence type="ECO:0000256" key="2">
    <source>
        <dbReference type="ARBA" id="ARBA00022962"/>
    </source>
</evidence>
<name>A0A8J6KZ99_MICOH</name>
<reference evidence="4" key="1">
    <citation type="submission" date="2020-03" db="EMBL/GenBank/DDBJ databases">
        <title>Studies in the Genomics of Life Span.</title>
        <authorList>
            <person name="Glass D."/>
        </authorList>
    </citation>
    <scope>NUCLEOTIDE SEQUENCE</scope>
    <source>
        <strain evidence="4">LTLLF</strain>
        <tissue evidence="4">Muscle</tissue>
    </source>
</reference>